<gene>
    <name evidence="1" type="ORF">HPB50_012191</name>
</gene>
<comment type="caution">
    <text evidence="1">The sequence shown here is derived from an EMBL/GenBank/DDBJ whole genome shotgun (WGS) entry which is preliminary data.</text>
</comment>
<dbReference type="EMBL" id="CM023491">
    <property type="protein sequence ID" value="KAH6941024.1"/>
    <property type="molecule type" value="Genomic_DNA"/>
</dbReference>
<dbReference type="Proteomes" id="UP000821845">
    <property type="component" value="Chromosome 11"/>
</dbReference>
<keyword evidence="2" id="KW-1185">Reference proteome</keyword>
<organism evidence="1 2">
    <name type="scientific">Hyalomma asiaticum</name>
    <name type="common">Tick</name>
    <dbReference type="NCBI Taxonomy" id="266040"/>
    <lineage>
        <taxon>Eukaryota</taxon>
        <taxon>Metazoa</taxon>
        <taxon>Ecdysozoa</taxon>
        <taxon>Arthropoda</taxon>
        <taxon>Chelicerata</taxon>
        <taxon>Arachnida</taxon>
        <taxon>Acari</taxon>
        <taxon>Parasitiformes</taxon>
        <taxon>Ixodida</taxon>
        <taxon>Ixodoidea</taxon>
        <taxon>Ixodidae</taxon>
        <taxon>Hyalomminae</taxon>
        <taxon>Hyalomma</taxon>
    </lineage>
</organism>
<protein>
    <submittedName>
        <fullName evidence="1">Uncharacterized protein</fullName>
    </submittedName>
</protein>
<accession>A0ACB7T4F0</accession>
<proteinExistence type="predicted"/>
<evidence type="ECO:0000313" key="2">
    <source>
        <dbReference type="Proteomes" id="UP000821845"/>
    </source>
</evidence>
<evidence type="ECO:0000313" key="1">
    <source>
        <dbReference type="EMBL" id="KAH6941024.1"/>
    </source>
</evidence>
<name>A0ACB7T4F0_HYAAI</name>
<reference evidence="1" key="1">
    <citation type="submission" date="2020-05" db="EMBL/GenBank/DDBJ databases">
        <title>Large-scale comparative analyses of tick genomes elucidate their genetic diversity and vector capacities.</title>
        <authorList>
            <person name="Jia N."/>
            <person name="Wang J."/>
            <person name="Shi W."/>
            <person name="Du L."/>
            <person name="Sun Y."/>
            <person name="Zhan W."/>
            <person name="Jiang J."/>
            <person name="Wang Q."/>
            <person name="Zhang B."/>
            <person name="Ji P."/>
            <person name="Sakyi L.B."/>
            <person name="Cui X."/>
            <person name="Yuan T."/>
            <person name="Jiang B."/>
            <person name="Yang W."/>
            <person name="Lam T.T.-Y."/>
            <person name="Chang Q."/>
            <person name="Ding S."/>
            <person name="Wang X."/>
            <person name="Zhu J."/>
            <person name="Ruan X."/>
            <person name="Zhao L."/>
            <person name="Wei J."/>
            <person name="Que T."/>
            <person name="Du C."/>
            <person name="Cheng J."/>
            <person name="Dai P."/>
            <person name="Han X."/>
            <person name="Huang E."/>
            <person name="Gao Y."/>
            <person name="Liu J."/>
            <person name="Shao H."/>
            <person name="Ye R."/>
            <person name="Li L."/>
            <person name="Wei W."/>
            <person name="Wang X."/>
            <person name="Wang C."/>
            <person name="Yang T."/>
            <person name="Huo Q."/>
            <person name="Li W."/>
            <person name="Guo W."/>
            <person name="Chen H."/>
            <person name="Zhou L."/>
            <person name="Ni X."/>
            <person name="Tian J."/>
            <person name="Zhou Y."/>
            <person name="Sheng Y."/>
            <person name="Liu T."/>
            <person name="Pan Y."/>
            <person name="Xia L."/>
            <person name="Li J."/>
            <person name="Zhao F."/>
            <person name="Cao W."/>
        </authorList>
    </citation>
    <scope>NUCLEOTIDE SEQUENCE</scope>
    <source>
        <strain evidence="1">Hyas-2018</strain>
    </source>
</reference>
<sequence length="73" mass="8377">MGENEEEPDCPPNWNEKAHLAARELTIRGWEHPSLNSGAADIAQNDDRLLTFHDILTHYKKQRSTPTTPRKAR</sequence>